<evidence type="ECO:0000313" key="1">
    <source>
        <dbReference type="EMBL" id="AAW73772.1"/>
    </source>
</evidence>
<dbReference type="Proteomes" id="UP000006735">
    <property type="component" value="Chromosome"/>
</dbReference>
<dbReference type="KEGG" id="xoo:XOO0518"/>
<sequence>MRSPLFLQRILDQVVLEHLLGQQLLQSRVLGLQVLEPLGIGHAHAAELAAPQVVGRLTEAMPSAQVLDRHAGLGFAQEADDLLFGKALLHVPSPRGRELDSKLRCYSKSGGRRSRQPLSRRRGALVFSRDTRGLRVLPRERALRIREI</sequence>
<organism evidence="1 2">
    <name type="scientific">Xanthomonas oryzae pv. oryzae (strain KACC10331 / KXO85)</name>
    <dbReference type="NCBI Taxonomy" id="291331"/>
    <lineage>
        <taxon>Bacteria</taxon>
        <taxon>Pseudomonadati</taxon>
        <taxon>Pseudomonadota</taxon>
        <taxon>Gammaproteobacteria</taxon>
        <taxon>Lysobacterales</taxon>
        <taxon>Lysobacteraceae</taxon>
        <taxon>Xanthomonas</taxon>
    </lineage>
</organism>
<evidence type="ECO:0000313" key="2">
    <source>
        <dbReference type="Proteomes" id="UP000006735"/>
    </source>
</evidence>
<dbReference type="AlphaFoldDB" id="Q5H5J8"/>
<name>Q5H5J8_XANOR</name>
<dbReference type="EMBL" id="AE013598">
    <property type="protein sequence ID" value="AAW73772.1"/>
    <property type="molecule type" value="Genomic_DNA"/>
</dbReference>
<reference evidence="1 2" key="1">
    <citation type="journal article" date="2005" name="Nucleic Acids Res.">
        <title>The genome sequence of Xanthomonas oryzae pathovar oryzae KACC10331, the bacterial blight pathogen of rice.</title>
        <authorList>
            <person name="Lee B.M."/>
            <person name="Park Y.J."/>
            <person name="Park D.S."/>
            <person name="Kang H.W."/>
            <person name="Kim J.G."/>
            <person name="Song E.S."/>
            <person name="Park I.C."/>
            <person name="Yoon U.H."/>
            <person name="Hahn J.H."/>
            <person name="Koo B.S."/>
            <person name="Lee G.B."/>
            <person name="Kim H."/>
            <person name="Park H.S."/>
            <person name="Yoon K.O."/>
            <person name="Kim J.H."/>
            <person name="Jung C.H."/>
            <person name="Koh N.H."/>
            <person name="Seo J.S."/>
            <person name="Go S.J."/>
        </authorList>
    </citation>
    <scope>NUCLEOTIDE SEQUENCE [LARGE SCALE GENOMIC DNA]</scope>
    <source>
        <strain evidence="2">KACC10331 / KXO85</strain>
    </source>
</reference>
<proteinExistence type="predicted"/>
<keyword evidence="2" id="KW-1185">Reference proteome</keyword>
<accession>Q5H5J8</accession>
<protein>
    <submittedName>
        <fullName evidence="1">Uncharacterized protein</fullName>
    </submittedName>
</protein>
<gene>
    <name evidence="1" type="ordered locus">XOO0518</name>
</gene>
<dbReference type="HOGENOM" id="CLU_1758112_0_0_6"/>